<dbReference type="AlphaFoldDB" id="A0A166V0I2"/>
<dbReference type="Proteomes" id="UP000078544">
    <property type="component" value="Unassembled WGS sequence"/>
</dbReference>
<proteinExistence type="predicted"/>
<evidence type="ECO:0000313" key="2">
    <source>
        <dbReference type="EMBL" id="OAA33168.1"/>
    </source>
</evidence>
<feature type="compositionally biased region" description="Polar residues" evidence="1">
    <location>
        <begin position="19"/>
        <end position="30"/>
    </location>
</feature>
<feature type="compositionally biased region" description="Low complexity" evidence="1">
    <location>
        <begin position="1"/>
        <end position="18"/>
    </location>
</feature>
<reference evidence="2 3" key="1">
    <citation type="journal article" date="2016" name="Genome Biol. Evol.">
        <title>Divergent and convergent evolution of fungal pathogenicity.</title>
        <authorList>
            <person name="Shang Y."/>
            <person name="Xiao G."/>
            <person name="Zheng P."/>
            <person name="Cen K."/>
            <person name="Zhan S."/>
            <person name="Wang C."/>
        </authorList>
    </citation>
    <scope>NUCLEOTIDE SEQUENCE [LARGE SCALE GENOMIC DNA]</scope>
    <source>
        <strain evidence="2 3">RCEF 2490</strain>
    </source>
</reference>
<dbReference type="STRING" id="1081109.A0A166V0I2"/>
<protein>
    <submittedName>
        <fullName evidence="2">Uncharacterized protein</fullName>
    </submittedName>
</protein>
<organism evidence="2 3">
    <name type="scientific">Moelleriella libera RCEF 2490</name>
    <dbReference type="NCBI Taxonomy" id="1081109"/>
    <lineage>
        <taxon>Eukaryota</taxon>
        <taxon>Fungi</taxon>
        <taxon>Dikarya</taxon>
        <taxon>Ascomycota</taxon>
        <taxon>Pezizomycotina</taxon>
        <taxon>Sordariomycetes</taxon>
        <taxon>Hypocreomycetidae</taxon>
        <taxon>Hypocreales</taxon>
        <taxon>Clavicipitaceae</taxon>
        <taxon>Moelleriella</taxon>
    </lineage>
</organism>
<evidence type="ECO:0000256" key="1">
    <source>
        <dbReference type="SAM" id="MobiDB-lite"/>
    </source>
</evidence>
<accession>A0A166V0I2</accession>
<name>A0A166V0I2_9HYPO</name>
<dbReference type="EMBL" id="AZGY01000001">
    <property type="protein sequence ID" value="OAA33168.1"/>
    <property type="molecule type" value="Genomic_DNA"/>
</dbReference>
<gene>
    <name evidence="2" type="ORF">AAL_00633</name>
</gene>
<dbReference type="OrthoDB" id="5411773at2759"/>
<sequence length="593" mass="65962">MATGPPSSGSSSPTSYYTANNSNIEGSTTASSPVQAVPCAYRDARTFPDELKKHGQIFMEEQLYSCAISLLNSVLGAGMSRSRPLSRPALVPPPSHLAVLCSLMIHPAFTTQAQNPEQRDAASMSLDYLRNVLTLVGPMNAGFATAFQFQDLPRCRWGRRSAVAYATSAGSDSDMSDGDADRDHDRLHGDMANERGLWNRGQDLWNTVGWAFNTSTLHPFRWRYWKIWLDFMLVVLEADWDEREALDEAAYEARGGHGGEVPTASRQNAMMAAYIYQGAVGGHVALRPIIKALFADGSTLYAATFPEIFDKETRKPKKKPLKKRKREQEVDLENDKFGDYFDDESVSSDVSESVAPQKRQRAAAVTVHGHATAKTTETLGSCSPGFVESITHRLRLFRLLSAAMDALGRPSDLDRLYEEFALCIKGLRLEVFALFVTQRDNPLLPEVHVTLIKSLFDQLLPTSPRSENKPRNVDPEGDEEGRLSQKLLEHCYVCLPANTVIVEDNAKLSLLVEDAIQLLWLSDELTYTAGFEAACERGIREREEKVSGRRRRKVRADPQNNDKTDEVLAQEMLDASAERIRVLVEALKTTSSV</sequence>
<feature type="region of interest" description="Disordered" evidence="1">
    <location>
        <begin position="1"/>
        <end position="30"/>
    </location>
</feature>
<comment type="caution">
    <text evidence="2">The sequence shown here is derived from an EMBL/GenBank/DDBJ whole genome shotgun (WGS) entry which is preliminary data.</text>
</comment>
<keyword evidence="3" id="KW-1185">Reference proteome</keyword>
<evidence type="ECO:0000313" key="3">
    <source>
        <dbReference type="Proteomes" id="UP000078544"/>
    </source>
</evidence>